<evidence type="ECO:0000256" key="1">
    <source>
        <dbReference type="SAM" id="MobiDB-lite"/>
    </source>
</evidence>
<organism evidence="3">
    <name type="scientific">marine metagenome</name>
    <dbReference type="NCBI Taxonomy" id="408172"/>
    <lineage>
        <taxon>unclassified sequences</taxon>
        <taxon>metagenomes</taxon>
        <taxon>ecological metagenomes</taxon>
    </lineage>
</organism>
<evidence type="ECO:0008006" key="4">
    <source>
        <dbReference type="Google" id="ProtNLM"/>
    </source>
</evidence>
<accession>A0A381QRK8</accession>
<dbReference type="EMBL" id="UINC01001481">
    <property type="protein sequence ID" value="SUZ81750.1"/>
    <property type="molecule type" value="Genomic_DNA"/>
</dbReference>
<keyword evidence="2" id="KW-0812">Transmembrane</keyword>
<sequence length="1885" mass="199091">MAAAASLRGVHDKQICIVAVTLLLAISLGPMLPQIDYEMSLSEAKPQTMNTNGGTEEVWIDGGQPWPQFGRTGSKVADAPTHDPDGGAGFDSPSNASSLMSIVDPTVNWIYGSYSIGTDSLGTPIADLGESITVEEGAYERCGKNSLFTVLVQTADISGSQHSMLRIVEGEDADLAWQADLGSTETVKAAPVIVDVDDDGKPEIIVVYDAAGTLFIDAWSPRLSCSVTGWSSGGHSGELLWTWSDEGLMISSNEGPYTNSLLGGHKPTTQPLLADLDLDGDAELVIAAIDEVSEDPVVLAFPLQANGTPSTLWEVTLDKGSHPSDPAFAQVDDSTGYVLLTTIEANNGGMWVWKIDSSSGDSSWDGGLSLDNLDGDTNSPHVRLPGPVIANLDSDSGPEMIVTIPSDADGSNSVDGAEFRGIEIDSGDELWSFEASNGFADAPPTAIDTDGDGDHDRVCWVTWWQSTTGARHGQTGCHDVEGSTPDEAWNRDLEQSSGTPNDEIAVAAASWMDIDGEGEPELLVVFGRSLWAFDGTSGTSSGVNAAWSDELELDHRTWASPSLADIDGDATLDLIVGSMAVSVARPDVRPLTDGRGIEFNPSAPDPSEEVTVTAFLENAGTSDTDGVTDAVLYADGMEIARQGISNLEPVDPSGSGSFASFSVEWSGELGDHSFELVLDPYRNLTQTRFDNDMQAKTLSIVPPYNASFEMPTDPLRVDPGSSEVASVNIRSTGRLSGVWSLAVDDSNLPADWNWVDETPGGISGVEIDADGVWAPTLRVNAPESALGSDSGHLRLTISLDDDPSVSVTSTLPVEANRTRGLSIRGPDGTSISTGYGLIGDDAPAWLVVENVGNAAEAQITISWDGTDWGSDLRMYDSDGSEVSALTLGPDEQREMTARLQVPSEAGHGDSVSTPLTMCVGAGEEQECSEVSLVFVATGTVVNPSHQRSVPADGLVWNVTADLPTESGNLTWSLSEAGMGIIGWSWEGGGQLSIAGDAVTLSGDPGTRASGSISLDLPANAPPAFHAFGDIASSGSAFSLRLSLEVMQIHRAGLLVTSPTTQPFVVGVDEPALAILRLENLGNGQDSYVLSYSVRLDGNITSDPGVEASFSSNPTSLGAGSLQTVPLSITFPDATPARVPIGVRFTMTSTGNESVTDSELVEFEVRQDHRWDIIATVDEKPADEATFMVPPGRSLTIPINATNTGNMADDLALDVQIEVLRSTGDGSQGWLASGGSVVDVGVNQSADLNVTASVSSEAWNGSVMSVTVTATARDEVVMEFSFSLEVTHVPKWSVVANDADLEIDPEGSQIELTLVQMGNSPSQPFTSVYVTGENGWDIEVLGDLSIISPGGTSPLPLNITPPDSAMHGRSVELHVRVREGDASGLAEITLPLRVAITHDFAMEGEGAWVISGDGGHPQVTVQNLGNAPTTISLQVLSLPDGWTVAGGTEVVLGVGEVRGVPIEVIPSENWEGDVKTIRILAQDPAGNQQEKILNTLQASHSWASSPFITALEGDEAIIEIHGTDSSSSVVDSRAGSLTWSQMGWLLPVESSGSGEITVNQVTTLPYVLDAFEANERPVLCSIDGNMPNVVPTCSIGNGSEQFGFTVLLVGDKGSVLDSFSGSLAANDSMGSINLSAEDWQPDPGKRTLTIRLLDVKGREVDSAHRTFDIRRSDWNVGLVGLELEGQGTNQKIKVLTKRVNENLLTGADCTISLSAGNHYSEHVIDMSQVYVPTPSIDRPDVADGTEAVVRINCAFPWDIDSDPEDDEARIVLSGASVIDQGLDDRDTGALAALLVIGVYAGLAWMVSNYRERERLMAITRAAMEEKVAQTRDGPKDTLEDTGEGGTEEESGAGPPDSEEGVGLDQGSEEEEIDEFEMRLRRILNRE</sequence>
<feature type="region of interest" description="Disordered" evidence="1">
    <location>
        <begin position="469"/>
        <end position="500"/>
    </location>
</feature>
<keyword evidence="2" id="KW-0472">Membrane</keyword>
<dbReference type="InterPro" id="IPR013783">
    <property type="entry name" value="Ig-like_fold"/>
</dbReference>
<proteinExistence type="predicted"/>
<evidence type="ECO:0000256" key="2">
    <source>
        <dbReference type="SAM" id="Phobius"/>
    </source>
</evidence>
<feature type="transmembrane region" description="Helical" evidence="2">
    <location>
        <begin position="1787"/>
        <end position="1805"/>
    </location>
</feature>
<reference evidence="3" key="1">
    <citation type="submission" date="2018-05" db="EMBL/GenBank/DDBJ databases">
        <authorList>
            <person name="Lanie J.A."/>
            <person name="Ng W.-L."/>
            <person name="Kazmierczak K.M."/>
            <person name="Andrzejewski T.M."/>
            <person name="Davidsen T.M."/>
            <person name="Wayne K.J."/>
            <person name="Tettelin H."/>
            <person name="Glass J.I."/>
            <person name="Rusch D."/>
            <person name="Podicherti R."/>
            <person name="Tsui H.-C.T."/>
            <person name="Winkler M.E."/>
        </authorList>
    </citation>
    <scope>NUCLEOTIDE SEQUENCE</scope>
</reference>
<dbReference type="InterPro" id="IPR028994">
    <property type="entry name" value="Integrin_alpha_N"/>
</dbReference>
<feature type="compositionally biased region" description="Acidic residues" evidence="1">
    <location>
        <begin position="1838"/>
        <end position="1873"/>
    </location>
</feature>
<feature type="region of interest" description="Disordered" evidence="1">
    <location>
        <begin position="1824"/>
        <end position="1874"/>
    </location>
</feature>
<feature type="region of interest" description="Disordered" evidence="1">
    <location>
        <begin position="73"/>
        <end position="93"/>
    </location>
</feature>
<dbReference type="InterPro" id="IPR018247">
    <property type="entry name" value="EF_Hand_1_Ca_BS"/>
</dbReference>
<dbReference type="SUPFAM" id="SSF69318">
    <property type="entry name" value="Integrin alpha N-terminal domain"/>
    <property type="match status" value="2"/>
</dbReference>
<evidence type="ECO:0000313" key="3">
    <source>
        <dbReference type="EMBL" id="SUZ81750.1"/>
    </source>
</evidence>
<gene>
    <name evidence="3" type="ORF">METZ01_LOCUS34604</name>
</gene>
<feature type="compositionally biased region" description="Basic and acidic residues" evidence="1">
    <location>
        <begin position="1824"/>
        <end position="1837"/>
    </location>
</feature>
<dbReference type="Gene3D" id="2.60.40.10">
    <property type="entry name" value="Immunoglobulins"/>
    <property type="match status" value="1"/>
</dbReference>
<dbReference type="PROSITE" id="PS00018">
    <property type="entry name" value="EF_HAND_1"/>
    <property type="match status" value="1"/>
</dbReference>
<name>A0A381QRK8_9ZZZZ</name>
<protein>
    <recommendedName>
        <fullName evidence="4">CARDB domain-containing protein</fullName>
    </recommendedName>
</protein>
<keyword evidence="2" id="KW-1133">Transmembrane helix</keyword>